<dbReference type="PANTHER" id="PTHR43434">
    <property type="entry name" value="PHOSPHOGLYCOLATE PHOSPHATASE"/>
    <property type="match status" value="1"/>
</dbReference>
<dbReference type="OrthoDB" id="9807630at2"/>
<dbReference type="SFLD" id="SFLDG01129">
    <property type="entry name" value="C1.5:_HAD__Beta-PGM__Phosphata"/>
    <property type="match status" value="1"/>
</dbReference>
<dbReference type="SUPFAM" id="SSF56784">
    <property type="entry name" value="HAD-like"/>
    <property type="match status" value="1"/>
</dbReference>
<dbReference type="NCBIfam" id="TIGR01509">
    <property type="entry name" value="HAD-SF-IA-v3"/>
    <property type="match status" value="1"/>
</dbReference>
<sequence length="217" mass="24410">MTTKLMIFDLDGTLVDSLEGIAFSMNQVLKENDFETYPTLKYKEFVGNGIKHLVFRALPEEYKDSESVEKYYSMMIKTYGKHYGAGMNLYPGIAKVLDKITNLGIPLAVNTNKNQDVTDFIVDQYLSKWSFIKVIGSHGDYERKPDPSGALALAKIAGAKPKECIYIGDSEVDIKTAKNAGMKCIVVTWGFRDKNYLLTLNPEIVVDHAKDIINYID</sequence>
<dbReference type="InterPro" id="IPR023198">
    <property type="entry name" value="PGP-like_dom2"/>
</dbReference>
<dbReference type="InterPro" id="IPR023214">
    <property type="entry name" value="HAD_sf"/>
</dbReference>
<dbReference type="Gene3D" id="1.10.150.240">
    <property type="entry name" value="Putative phosphatase, domain 2"/>
    <property type="match status" value="1"/>
</dbReference>
<name>A0A366I877_9FIRM</name>
<dbReference type="EMBL" id="QNRX01000008">
    <property type="protein sequence ID" value="RBP64511.1"/>
    <property type="molecule type" value="Genomic_DNA"/>
</dbReference>
<dbReference type="Pfam" id="PF13419">
    <property type="entry name" value="HAD_2"/>
    <property type="match status" value="1"/>
</dbReference>
<organism evidence="1 2">
    <name type="scientific">Alkalibaculum bacchi</name>
    <dbReference type="NCBI Taxonomy" id="645887"/>
    <lineage>
        <taxon>Bacteria</taxon>
        <taxon>Bacillati</taxon>
        <taxon>Bacillota</taxon>
        <taxon>Clostridia</taxon>
        <taxon>Eubacteriales</taxon>
        <taxon>Eubacteriaceae</taxon>
        <taxon>Alkalibaculum</taxon>
    </lineage>
</organism>
<dbReference type="SFLD" id="SFLDS00003">
    <property type="entry name" value="Haloacid_Dehalogenase"/>
    <property type="match status" value="1"/>
</dbReference>
<dbReference type="NCBIfam" id="TIGR01549">
    <property type="entry name" value="HAD-SF-IA-v1"/>
    <property type="match status" value="1"/>
</dbReference>
<dbReference type="AlphaFoldDB" id="A0A366I877"/>
<dbReference type="InterPro" id="IPR036412">
    <property type="entry name" value="HAD-like_sf"/>
</dbReference>
<dbReference type="PANTHER" id="PTHR43434:SF1">
    <property type="entry name" value="PHOSPHOGLYCOLATE PHOSPHATASE"/>
    <property type="match status" value="1"/>
</dbReference>
<dbReference type="Proteomes" id="UP000253490">
    <property type="component" value="Unassembled WGS sequence"/>
</dbReference>
<dbReference type="InterPro" id="IPR041492">
    <property type="entry name" value="HAD_2"/>
</dbReference>
<dbReference type="GO" id="GO:0006281">
    <property type="term" value="P:DNA repair"/>
    <property type="evidence" value="ECO:0007669"/>
    <property type="project" value="TreeGrafter"/>
</dbReference>
<dbReference type="Gene3D" id="3.40.50.1000">
    <property type="entry name" value="HAD superfamily/HAD-like"/>
    <property type="match status" value="1"/>
</dbReference>
<protein>
    <submittedName>
        <fullName evidence="1">Phosphoglycolate phosphatase</fullName>
    </submittedName>
</protein>
<keyword evidence="2" id="KW-1185">Reference proteome</keyword>
<evidence type="ECO:0000313" key="2">
    <source>
        <dbReference type="Proteomes" id="UP000253490"/>
    </source>
</evidence>
<accession>A0A366I877</accession>
<dbReference type="InterPro" id="IPR050155">
    <property type="entry name" value="HAD-like_hydrolase_sf"/>
</dbReference>
<dbReference type="GO" id="GO:0008967">
    <property type="term" value="F:phosphoglycolate phosphatase activity"/>
    <property type="evidence" value="ECO:0007669"/>
    <property type="project" value="TreeGrafter"/>
</dbReference>
<gene>
    <name evidence="1" type="ORF">DES36_108136</name>
</gene>
<reference evidence="1 2" key="1">
    <citation type="submission" date="2018-06" db="EMBL/GenBank/DDBJ databases">
        <title>Genomic Encyclopedia of Type Strains, Phase IV (KMG-IV): sequencing the most valuable type-strain genomes for metagenomic binning, comparative biology and taxonomic classification.</title>
        <authorList>
            <person name="Goeker M."/>
        </authorList>
    </citation>
    <scope>NUCLEOTIDE SEQUENCE [LARGE SCALE GENOMIC DNA]</scope>
    <source>
        <strain evidence="1 2">DSM 22112</strain>
    </source>
</reference>
<comment type="caution">
    <text evidence="1">The sequence shown here is derived from an EMBL/GenBank/DDBJ whole genome shotgun (WGS) entry which is preliminary data.</text>
</comment>
<dbReference type="RefSeq" id="WP_113920658.1">
    <property type="nucleotide sequence ID" value="NZ_QNRX01000008.1"/>
</dbReference>
<dbReference type="SFLD" id="SFLDG01135">
    <property type="entry name" value="C1.5.6:_HAD__Beta-PGM__Phospha"/>
    <property type="match status" value="1"/>
</dbReference>
<evidence type="ECO:0000313" key="1">
    <source>
        <dbReference type="EMBL" id="RBP64511.1"/>
    </source>
</evidence>
<proteinExistence type="predicted"/>
<dbReference type="GO" id="GO:0005829">
    <property type="term" value="C:cytosol"/>
    <property type="evidence" value="ECO:0007669"/>
    <property type="project" value="TreeGrafter"/>
</dbReference>
<dbReference type="InterPro" id="IPR006439">
    <property type="entry name" value="HAD-SF_hydro_IA"/>
</dbReference>